<evidence type="ECO:0000313" key="2">
    <source>
        <dbReference type="EMBL" id="KAF7508512.1"/>
    </source>
</evidence>
<dbReference type="Gene3D" id="1.10.1200.10">
    <property type="entry name" value="ACP-like"/>
    <property type="match status" value="1"/>
</dbReference>
<evidence type="ECO:0000313" key="3">
    <source>
        <dbReference type="Proteomes" id="UP000606974"/>
    </source>
</evidence>
<name>A0A8H7E3Z1_9EURO</name>
<accession>A0A8H7E3Z1</accession>
<keyword evidence="3" id="KW-1185">Reference proteome</keyword>
<dbReference type="EMBL" id="JAACFV010000053">
    <property type="protein sequence ID" value="KAF7508512.1"/>
    <property type="molecule type" value="Genomic_DNA"/>
</dbReference>
<dbReference type="SUPFAM" id="SSF47336">
    <property type="entry name" value="ACP-like"/>
    <property type="match status" value="1"/>
</dbReference>
<organism evidence="2 3">
    <name type="scientific">Endocarpon pusillum</name>
    <dbReference type="NCBI Taxonomy" id="364733"/>
    <lineage>
        <taxon>Eukaryota</taxon>
        <taxon>Fungi</taxon>
        <taxon>Dikarya</taxon>
        <taxon>Ascomycota</taxon>
        <taxon>Pezizomycotina</taxon>
        <taxon>Eurotiomycetes</taxon>
        <taxon>Chaetothyriomycetidae</taxon>
        <taxon>Verrucariales</taxon>
        <taxon>Verrucariaceae</taxon>
        <taxon>Endocarpon</taxon>
    </lineage>
</organism>
<gene>
    <name evidence="2" type="ORF">GJ744_009225</name>
</gene>
<protein>
    <recommendedName>
        <fullName evidence="1">Carrier domain-containing protein</fullName>
    </recommendedName>
</protein>
<dbReference type="InterPro" id="IPR036736">
    <property type="entry name" value="ACP-like_sf"/>
</dbReference>
<evidence type="ECO:0000259" key="1">
    <source>
        <dbReference type="PROSITE" id="PS50075"/>
    </source>
</evidence>
<dbReference type="InterPro" id="IPR009081">
    <property type="entry name" value="PP-bd_ACP"/>
</dbReference>
<dbReference type="PROSITE" id="PS50075">
    <property type="entry name" value="CARRIER"/>
    <property type="match status" value="1"/>
</dbReference>
<proteinExistence type="predicted"/>
<comment type="caution">
    <text evidence="2">The sequence shown here is derived from an EMBL/GenBank/DDBJ whole genome shotgun (WGS) entry which is preliminary data.</text>
</comment>
<dbReference type="Pfam" id="PF00550">
    <property type="entry name" value="PP-binding"/>
    <property type="match status" value="1"/>
</dbReference>
<reference evidence="2" key="1">
    <citation type="submission" date="2020-02" db="EMBL/GenBank/DDBJ databases">
        <authorList>
            <person name="Palmer J.M."/>
        </authorList>
    </citation>
    <scope>NUCLEOTIDE SEQUENCE</scope>
    <source>
        <strain evidence="2">EPUS1.4</strain>
        <tissue evidence="2">Thallus</tissue>
    </source>
</reference>
<dbReference type="Gene3D" id="3.40.50.1820">
    <property type="entry name" value="alpha/beta hydrolase"/>
    <property type="match status" value="1"/>
</dbReference>
<dbReference type="Proteomes" id="UP000606974">
    <property type="component" value="Unassembled WGS sequence"/>
</dbReference>
<sequence>MNHSNFNEQEELRNVLSRLVSQVSGFKEEDLDFTSPLEALGIDSLMEIELASKLRDEYPSHAVDHSRLAECETLLDIEQILMPLLDLSAKEVQSTDGSTKFVDISSEATLSSQYSHSNLAEDTQSVPVTLHVSENDETPLCLFHDGTGLVQMYRKLRGFDRSTYAFHDPHFVESAPAVSTLEQMAACYTLKLA</sequence>
<dbReference type="AlphaFoldDB" id="A0A8H7E3Z1"/>
<dbReference type="InterPro" id="IPR029058">
    <property type="entry name" value="AB_hydrolase_fold"/>
</dbReference>
<dbReference type="OrthoDB" id="329835at2759"/>
<feature type="domain" description="Carrier" evidence="1">
    <location>
        <begin position="10"/>
        <end position="85"/>
    </location>
</feature>